<keyword evidence="2" id="KW-1003">Cell membrane</keyword>
<protein>
    <recommendedName>
        <fullName evidence="4">IL17RA/B N-terminal domain-containing protein</fullName>
    </recommendedName>
</protein>
<name>A0A3B4C390_PYGNA</name>
<dbReference type="CDD" id="cd20805">
    <property type="entry name" value="C1_DGK_rpt2"/>
    <property type="match status" value="1"/>
</dbReference>
<dbReference type="Pfam" id="PF16556">
    <property type="entry name" value="IL17R_fnIII_D1"/>
    <property type="match status" value="1"/>
</dbReference>
<dbReference type="InterPro" id="IPR038683">
    <property type="entry name" value="IL17RA/B_FnIII-like_1_sf"/>
</dbReference>
<feature type="domain" description="IL17RA/B N-terminal" evidence="4">
    <location>
        <begin position="27"/>
        <end position="178"/>
    </location>
</feature>
<gene>
    <name evidence="5" type="primary">UBE2A</name>
</gene>
<dbReference type="Ensembl" id="ENSPNAT00000005951.2">
    <property type="protein sequence ID" value="ENSPNAP00000005059.1"/>
    <property type="gene ID" value="ENSPNAG00000011372.2"/>
</dbReference>
<reference evidence="5" key="3">
    <citation type="submission" date="2025-09" db="UniProtKB">
        <authorList>
            <consortium name="Ensembl"/>
        </authorList>
    </citation>
    <scope>IDENTIFICATION</scope>
</reference>
<dbReference type="Proteomes" id="UP001501920">
    <property type="component" value="Chromosome 29"/>
</dbReference>
<dbReference type="STRING" id="42514.ENSPNAP00000005059"/>
<evidence type="ECO:0000256" key="3">
    <source>
        <dbReference type="SAM" id="SignalP"/>
    </source>
</evidence>
<feature type="signal peptide" evidence="3">
    <location>
        <begin position="1"/>
        <end position="15"/>
    </location>
</feature>
<keyword evidence="2" id="KW-0472">Membrane</keyword>
<sequence length="282" mass="32055">MRSLVLLLLVHLADTGPAPGRVAKCSRTQDLMPTEWYEVYDFTPSALRDLDLKLNLQNGPTASPSLTISWSINIDSSIHNITGTWIELNIRSLLNPDPVRYRCDYQPPFSSPADYAGLEQLWFSFTSTDVNIEPAGFYKVDVYNLPSPPIDMGGKHSKAKEVQAPGCDNTQMRTQSVCSVLRDMDIYAVPEGEEIVVSFQPHSYYEIYDILLQRNAANLNRIKVQTDGKIWIEERLKYSGPCENLRISVRPSFKNCGVHCKWIWREIDCTSKCPILLCMMQQ</sequence>
<reference evidence="5" key="2">
    <citation type="submission" date="2025-08" db="UniProtKB">
        <authorList>
            <consortium name="Ensembl"/>
        </authorList>
    </citation>
    <scope>IDENTIFICATION</scope>
</reference>
<proteinExistence type="predicted"/>
<comment type="subcellular location">
    <subcellularLocation>
        <location evidence="1">Cell membrane</location>
        <topology evidence="1">Single-pass type I membrane protein</topology>
    </subcellularLocation>
</comment>
<dbReference type="InterPro" id="IPR032356">
    <property type="entry name" value="IL17R_A/B_N"/>
</dbReference>
<dbReference type="Gene3D" id="2.60.40.2160">
    <property type="entry name" value="Interleukin-17 receptor A/B, fibronectin-III-like domain 1"/>
    <property type="match status" value="1"/>
</dbReference>
<evidence type="ECO:0000256" key="1">
    <source>
        <dbReference type="ARBA" id="ARBA00004251"/>
    </source>
</evidence>
<evidence type="ECO:0000313" key="5">
    <source>
        <dbReference type="Ensembl" id="ENSPNAP00000005059.1"/>
    </source>
</evidence>
<dbReference type="AlphaFoldDB" id="A0A3B4C390"/>
<organism evidence="5 6">
    <name type="scientific">Pygocentrus nattereri</name>
    <name type="common">Red-bellied piranha</name>
    <dbReference type="NCBI Taxonomy" id="42514"/>
    <lineage>
        <taxon>Eukaryota</taxon>
        <taxon>Metazoa</taxon>
        <taxon>Chordata</taxon>
        <taxon>Craniata</taxon>
        <taxon>Vertebrata</taxon>
        <taxon>Euteleostomi</taxon>
        <taxon>Actinopterygii</taxon>
        <taxon>Neopterygii</taxon>
        <taxon>Teleostei</taxon>
        <taxon>Ostariophysi</taxon>
        <taxon>Characiformes</taxon>
        <taxon>Characoidei</taxon>
        <taxon>Pygocentrus</taxon>
    </lineage>
</organism>
<keyword evidence="6" id="KW-1185">Reference proteome</keyword>
<evidence type="ECO:0000259" key="4">
    <source>
        <dbReference type="Pfam" id="PF16556"/>
    </source>
</evidence>
<dbReference type="GeneTree" id="ENSGT01030000235284"/>
<reference evidence="5 6" key="1">
    <citation type="submission" date="2020-10" db="EMBL/GenBank/DDBJ databases">
        <title>Pygocentrus nattereri (red-bellied piranha) genome, fPygNat1, primary haplotype.</title>
        <authorList>
            <person name="Myers G."/>
            <person name="Meyer A."/>
            <person name="Karagic N."/>
            <person name="Pippel M."/>
            <person name="Winkler S."/>
            <person name="Tracey A."/>
            <person name="Wood J."/>
            <person name="Formenti G."/>
            <person name="Howe K."/>
            <person name="Fedrigo O."/>
            <person name="Jarvis E.D."/>
        </authorList>
    </citation>
    <scope>NUCLEOTIDE SEQUENCE [LARGE SCALE GENOMIC DNA]</scope>
</reference>
<evidence type="ECO:0000256" key="2">
    <source>
        <dbReference type="ARBA" id="ARBA00022475"/>
    </source>
</evidence>
<accession>A0A3B4C390</accession>
<keyword evidence="3" id="KW-0732">Signal</keyword>
<evidence type="ECO:0000313" key="6">
    <source>
        <dbReference type="Proteomes" id="UP001501920"/>
    </source>
</evidence>
<feature type="chain" id="PRO_5017317763" description="IL17RA/B N-terminal domain-containing protein" evidence="3">
    <location>
        <begin position="16"/>
        <end position="282"/>
    </location>
</feature>
<dbReference type="GO" id="GO:0005886">
    <property type="term" value="C:plasma membrane"/>
    <property type="evidence" value="ECO:0007669"/>
    <property type="project" value="UniProtKB-SubCell"/>
</dbReference>